<dbReference type="AlphaFoldDB" id="A0A292PW18"/>
<evidence type="ECO:0000313" key="4">
    <source>
        <dbReference type="Proteomes" id="UP001412239"/>
    </source>
</evidence>
<reference evidence="3" key="1">
    <citation type="submission" date="2015-10" db="EMBL/GenBank/DDBJ databases">
        <authorList>
            <person name="Regsiter A."/>
            <person name="william w."/>
        </authorList>
    </citation>
    <scope>NUCLEOTIDE SEQUENCE</scope>
    <source>
        <strain evidence="3">Montdore</strain>
    </source>
</reference>
<protein>
    <recommendedName>
        <fullName evidence="2">Rhodanese domain-containing protein</fullName>
    </recommendedName>
</protein>
<accession>A0A292PW18</accession>
<dbReference type="InterPro" id="IPR036873">
    <property type="entry name" value="Rhodanese-like_dom_sf"/>
</dbReference>
<dbReference type="EMBL" id="LN891038">
    <property type="protein sequence ID" value="CUS10828.1"/>
    <property type="molecule type" value="Genomic_DNA"/>
</dbReference>
<feature type="compositionally biased region" description="Gly residues" evidence="1">
    <location>
        <begin position="101"/>
        <end position="110"/>
    </location>
</feature>
<evidence type="ECO:0000256" key="1">
    <source>
        <dbReference type="SAM" id="MobiDB-lite"/>
    </source>
</evidence>
<feature type="compositionally biased region" description="Basic and acidic residues" evidence="1">
    <location>
        <begin position="111"/>
        <end position="123"/>
    </location>
</feature>
<dbReference type="PANTHER" id="PTHR10828:SF38">
    <property type="entry name" value="ARSENICAL-RESISTANCE PROTEIN 2-RELATED"/>
    <property type="match status" value="1"/>
</dbReference>
<feature type="region of interest" description="Disordered" evidence="1">
    <location>
        <begin position="98"/>
        <end position="123"/>
    </location>
</feature>
<dbReference type="Proteomes" id="UP001412239">
    <property type="component" value="Unassembled WGS sequence"/>
</dbReference>
<organism evidence="3 4">
    <name type="scientific">Tuber aestivum</name>
    <name type="common">summer truffle</name>
    <dbReference type="NCBI Taxonomy" id="59557"/>
    <lineage>
        <taxon>Eukaryota</taxon>
        <taxon>Fungi</taxon>
        <taxon>Dikarya</taxon>
        <taxon>Ascomycota</taxon>
        <taxon>Pezizomycotina</taxon>
        <taxon>Pezizomycetes</taxon>
        <taxon>Pezizales</taxon>
        <taxon>Tuberaceae</taxon>
        <taxon>Tuber</taxon>
    </lineage>
</organism>
<gene>
    <name evidence="3" type="ORF">GSTUAT00005101001</name>
</gene>
<dbReference type="InterPro" id="IPR001763">
    <property type="entry name" value="Rhodanese-like_dom"/>
</dbReference>
<evidence type="ECO:0000313" key="3">
    <source>
        <dbReference type="EMBL" id="CUS10828.1"/>
    </source>
</evidence>
<dbReference type="PROSITE" id="PS50206">
    <property type="entry name" value="RHODANESE_3"/>
    <property type="match status" value="1"/>
</dbReference>
<dbReference type="Pfam" id="PF00581">
    <property type="entry name" value="Rhodanese"/>
    <property type="match status" value="1"/>
</dbReference>
<feature type="domain" description="Rhodanese" evidence="2">
    <location>
        <begin position="26"/>
        <end position="147"/>
    </location>
</feature>
<dbReference type="GO" id="GO:0005737">
    <property type="term" value="C:cytoplasm"/>
    <property type="evidence" value="ECO:0007669"/>
    <property type="project" value="TreeGrafter"/>
</dbReference>
<dbReference type="GO" id="GO:0005634">
    <property type="term" value="C:nucleus"/>
    <property type="evidence" value="ECO:0007669"/>
    <property type="project" value="TreeGrafter"/>
</dbReference>
<sequence length="161" mass="18071">MSSVTISALNRISRERLGALLLTQPSEEKVVVIDDADHIGGHIKSSRHVPSRSLDYTAAELARQLEGVEKVVFHCALSQERGPSAALRYLRERERLFGRGSTKGGEGEGAVDGREDQREEEKVKKQEVLVLEGGFVEWQAKYGNDERLTENYNKELWEAGY</sequence>
<name>A0A292PW18_9PEZI</name>
<dbReference type="SUPFAM" id="SSF52821">
    <property type="entry name" value="Rhodanese/Cell cycle control phosphatase"/>
    <property type="match status" value="1"/>
</dbReference>
<keyword evidence="4" id="KW-1185">Reference proteome</keyword>
<dbReference type="SMART" id="SM00450">
    <property type="entry name" value="RHOD"/>
    <property type="match status" value="1"/>
</dbReference>
<evidence type="ECO:0000259" key="2">
    <source>
        <dbReference type="PROSITE" id="PS50206"/>
    </source>
</evidence>
<dbReference type="GO" id="GO:0004725">
    <property type="term" value="F:protein tyrosine phosphatase activity"/>
    <property type="evidence" value="ECO:0007669"/>
    <property type="project" value="TreeGrafter"/>
</dbReference>
<dbReference type="Gene3D" id="3.40.250.10">
    <property type="entry name" value="Rhodanese-like domain"/>
    <property type="match status" value="1"/>
</dbReference>
<proteinExistence type="predicted"/>
<dbReference type="PANTHER" id="PTHR10828">
    <property type="entry name" value="M-PHASE INDUCER PHOSPHATASE DUAL SPECIFICITY PHOSPHATASE CDC25"/>
    <property type="match status" value="1"/>
</dbReference>